<dbReference type="GO" id="GO:0005634">
    <property type="term" value="C:nucleus"/>
    <property type="evidence" value="ECO:0007669"/>
    <property type="project" value="UniProtKB-SubCell"/>
</dbReference>
<evidence type="ECO:0000313" key="10">
    <source>
        <dbReference type="Proteomes" id="UP000321393"/>
    </source>
</evidence>
<feature type="region of interest" description="Disordered" evidence="6">
    <location>
        <begin position="804"/>
        <end position="899"/>
    </location>
</feature>
<keyword evidence="2" id="KW-0479">Metal-binding</keyword>
<keyword evidence="4" id="KW-0862">Zinc</keyword>
<dbReference type="InterPro" id="IPR019786">
    <property type="entry name" value="Zinc_finger_PHD-type_CS"/>
</dbReference>
<feature type="compositionally biased region" description="Basic and acidic residues" evidence="6">
    <location>
        <begin position="837"/>
        <end position="857"/>
    </location>
</feature>
<proteinExistence type="predicted"/>
<dbReference type="OrthoDB" id="79252at2759"/>
<dbReference type="InterPro" id="IPR001965">
    <property type="entry name" value="Znf_PHD"/>
</dbReference>
<dbReference type="Proteomes" id="UP000321393">
    <property type="component" value="Unassembled WGS sequence"/>
</dbReference>
<feature type="region of interest" description="Disordered" evidence="6">
    <location>
        <begin position="639"/>
        <end position="683"/>
    </location>
</feature>
<feature type="domain" description="Zinc finger PHD-type" evidence="7">
    <location>
        <begin position="25"/>
        <end position="68"/>
    </location>
</feature>
<dbReference type="EMBL" id="SSTD01015655">
    <property type="protein sequence ID" value="TYK02378.1"/>
    <property type="molecule type" value="Genomic_DNA"/>
</dbReference>
<dbReference type="InterPro" id="IPR011011">
    <property type="entry name" value="Znf_FYVE_PHD"/>
</dbReference>
<evidence type="ECO:0000256" key="1">
    <source>
        <dbReference type="ARBA" id="ARBA00004123"/>
    </source>
</evidence>
<evidence type="ECO:0000256" key="3">
    <source>
        <dbReference type="ARBA" id="ARBA00022771"/>
    </source>
</evidence>
<dbReference type="InterPro" id="IPR056065">
    <property type="entry name" value="DUF7648"/>
</dbReference>
<feature type="compositionally biased region" description="Basic and acidic residues" evidence="6">
    <location>
        <begin position="648"/>
        <end position="665"/>
    </location>
</feature>
<feature type="compositionally biased region" description="Basic and acidic residues" evidence="6">
    <location>
        <begin position="866"/>
        <end position="883"/>
    </location>
</feature>
<evidence type="ECO:0000256" key="6">
    <source>
        <dbReference type="SAM" id="MobiDB-lite"/>
    </source>
</evidence>
<dbReference type="Pfam" id="PF24659">
    <property type="entry name" value="DUF7648"/>
    <property type="match status" value="1"/>
</dbReference>
<evidence type="ECO:0000259" key="7">
    <source>
        <dbReference type="SMART" id="SM00249"/>
    </source>
</evidence>
<reference evidence="10 11" key="1">
    <citation type="submission" date="2019-08" db="EMBL/GenBank/DDBJ databases">
        <title>Draft genome sequences of two oriental melons (Cucumis melo L. var makuwa).</title>
        <authorList>
            <person name="Kwon S.-Y."/>
        </authorList>
    </citation>
    <scope>NUCLEOTIDE SEQUENCE [LARGE SCALE GENOMIC DNA]</scope>
    <source>
        <strain evidence="11">cv. Chang Bougi</strain>
        <strain evidence="10">cv. SW 3</strain>
        <tissue evidence="9">Leaf</tissue>
    </source>
</reference>
<feature type="region of interest" description="Disordered" evidence="6">
    <location>
        <begin position="1149"/>
        <end position="1189"/>
    </location>
</feature>
<dbReference type="AlphaFoldDB" id="A0A5D3BTS7"/>
<evidence type="ECO:0000256" key="5">
    <source>
        <dbReference type="ARBA" id="ARBA00023242"/>
    </source>
</evidence>
<feature type="compositionally biased region" description="Polar residues" evidence="6">
    <location>
        <begin position="914"/>
        <end position="942"/>
    </location>
</feature>
<sequence length="1266" mass="140240">MKGQSSRLQSMDPPDDWVNGSWTVDCICGVNFDDGEEMVNCDECGVWVHTRCSRYVKGDDIFVCDKCKGKKERNDCEETEVAQLLVELPTKTMSMESTYVCTGPSQRPFRLWTDIPIEERVHVHGVPGGDPALFNGLSSLYTPQLWNCTGYVPKKFSFQYREFPCWDEDQRDNKDNEKNENPADKGAGVLFSLSKENVLATPVAALIGMRSKVGDVLCDRNGFLSEKQVVSEDLDRCAGHGVRERSFLRPLILHSGKCKKEDYSVSKDQPRKTKSTPSDKVTNMKKRIDHAKIVLTSTNGEKQLAGRDLKHVRGDGENPRNKIAVRESSSDAYDIANKNVDRPKYSFELSSDTVSSDVFRNHNLSTVAPKEDKGMQVASAVENSIKIESDTQSLYAKKDVGNVDMKQGGTALDYSDDGIEGFSKSFVKPSLEGLATIALEIKDDQIHLDVNCGNSTDTLKSDAKLKIDKQHDVCGEALNAQASSHADAAELQKCNDRMHESFKVSSSGAVCSSQLDGYRAEEFNRSSEAGSSYCLEKADEQCTNQREFKQEWDWPEGSTTVDISSFKSQNGSEVGVEKPSKSGGMVSNQRVLPPQHKTTLCVGISSPASSDVIISKPSISNEITPADPESIEGTAAKHEAASGSCGSSRKECSSNDVDRDEERDKMPRRRVKEQPSAGTNSLYSVRDLLQDPISKRTSLHIKDSVVLSTVKTSVVHNASDSSGYSESVESHINNKVSIGQNKISGSCLAQRGDKPNQTNFHPPSKVNQRHATAMYPPATTNLSAVLSDEELAFLLHQELNSSPRVPRVPRLRQPGSSPQLGSPNATSMLIKRSSSSRGRDHASASRMKNKDALRDTFRSACDPDDDAKRTDEVLSSPDQRRQETSISAEASKREENGSQARLNALKKGFISAYGRNTTSSGPSSSIEANDHNNTSIRNSPRNTSDEDTGTVGEGPVHHTLPGLINEIMSKGRRMTYEELCNAVLPHWHNLRKHNGERYAYSSHSQAVLDCLRNRHEWARLVDRGPKKNICLAENSSKISPRKSMALSSLLRLSFHPVQAFSVEFLIAAPILGRMAGRRGNNPAAGDNREQEEVEEIATLSSRISTVRLLAIEDSLGDLHEKIDRMMDYLDALTQRKEEMMTVRLKNSNKRAAWEMNPSKKQSYGKKTDEQPSTSEVDKEPGHLSNNYPQRKTIALAEDEDTYMSETDREEEETELVEADDGDRIYCIVQRVLITPKEETNPQRHSLFKTRCTINGKVCDVLIDSGE</sequence>
<dbReference type="Proteomes" id="UP000321947">
    <property type="component" value="Unassembled WGS sequence"/>
</dbReference>
<comment type="caution">
    <text evidence="9">The sequence shown here is derived from an EMBL/GenBank/DDBJ whole genome shotgun (WGS) entry which is preliminary data.</text>
</comment>
<evidence type="ECO:0000256" key="2">
    <source>
        <dbReference type="ARBA" id="ARBA00022723"/>
    </source>
</evidence>
<keyword evidence="5" id="KW-0539">Nucleus</keyword>
<dbReference type="PROSITE" id="PS01359">
    <property type="entry name" value="ZF_PHD_1"/>
    <property type="match status" value="1"/>
</dbReference>
<feature type="compositionally biased region" description="Basic and acidic residues" evidence="6">
    <location>
        <begin position="1165"/>
        <end position="1181"/>
    </location>
</feature>
<feature type="compositionally biased region" description="Polar residues" evidence="6">
    <location>
        <begin position="755"/>
        <end position="769"/>
    </location>
</feature>
<comment type="subcellular location">
    <subcellularLocation>
        <location evidence="1">Nucleus</location>
    </subcellularLocation>
</comment>
<feature type="region of interest" description="Disordered" evidence="6">
    <location>
        <begin position="566"/>
        <end position="588"/>
    </location>
</feature>
<feature type="compositionally biased region" description="Basic and acidic residues" evidence="6">
    <location>
        <begin position="260"/>
        <end position="271"/>
    </location>
</feature>
<evidence type="ECO:0000313" key="8">
    <source>
        <dbReference type="EMBL" id="KAA0047744.1"/>
    </source>
</evidence>
<feature type="region of interest" description="Disordered" evidence="6">
    <location>
        <begin position="913"/>
        <end position="958"/>
    </location>
</feature>
<dbReference type="Gene3D" id="3.30.40.10">
    <property type="entry name" value="Zinc/RING finger domain, C3HC4 (zinc finger)"/>
    <property type="match status" value="1"/>
</dbReference>
<accession>A0A5D3BTS7</accession>
<organism evidence="9 11">
    <name type="scientific">Cucumis melo var. makuwa</name>
    <name type="common">Oriental melon</name>
    <dbReference type="NCBI Taxonomy" id="1194695"/>
    <lineage>
        <taxon>Eukaryota</taxon>
        <taxon>Viridiplantae</taxon>
        <taxon>Streptophyta</taxon>
        <taxon>Embryophyta</taxon>
        <taxon>Tracheophyta</taxon>
        <taxon>Spermatophyta</taxon>
        <taxon>Magnoliopsida</taxon>
        <taxon>eudicotyledons</taxon>
        <taxon>Gunneridae</taxon>
        <taxon>Pentapetalae</taxon>
        <taxon>rosids</taxon>
        <taxon>fabids</taxon>
        <taxon>Cucurbitales</taxon>
        <taxon>Cucurbitaceae</taxon>
        <taxon>Benincaseae</taxon>
        <taxon>Cucumis</taxon>
    </lineage>
</organism>
<dbReference type="STRING" id="1194695.A0A5D3BTS7"/>
<dbReference type="EMBL" id="SSTE01013075">
    <property type="protein sequence ID" value="KAA0047744.1"/>
    <property type="molecule type" value="Genomic_DNA"/>
</dbReference>
<evidence type="ECO:0000313" key="11">
    <source>
        <dbReference type="Proteomes" id="UP000321947"/>
    </source>
</evidence>
<dbReference type="InterPro" id="IPR013083">
    <property type="entry name" value="Znf_RING/FYVE/PHD"/>
</dbReference>
<dbReference type="SMART" id="SM00249">
    <property type="entry name" value="PHD"/>
    <property type="match status" value="1"/>
</dbReference>
<keyword evidence="3" id="KW-0863">Zinc-finger</keyword>
<gene>
    <name evidence="9" type="ORF">E5676_scaffold155G00810</name>
    <name evidence="8" type="ORF">E6C27_scaffold1059G00030</name>
</gene>
<feature type="region of interest" description="Disordered" evidence="6">
    <location>
        <begin position="260"/>
        <end position="280"/>
    </location>
</feature>
<feature type="region of interest" description="Disordered" evidence="6">
    <location>
        <begin position="747"/>
        <end position="769"/>
    </location>
</feature>
<name>A0A5D3BTS7_CUCMM</name>
<feature type="compositionally biased region" description="Polar residues" evidence="6">
    <location>
        <begin position="815"/>
        <end position="836"/>
    </location>
</feature>
<evidence type="ECO:0000313" key="9">
    <source>
        <dbReference type="EMBL" id="TYK02378.1"/>
    </source>
</evidence>
<dbReference type="GO" id="GO:0008270">
    <property type="term" value="F:zinc ion binding"/>
    <property type="evidence" value="ECO:0007669"/>
    <property type="project" value="UniProtKB-KW"/>
</dbReference>
<dbReference type="SUPFAM" id="SSF57903">
    <property type="entry name" value="FYVE/PHD zinc finger"/>
    <property type="match status" value="1"/>
</dbReference>
<evidence type="ECO:0000256" key="4">
    <source>
        <dbReference type="ARBA" id="ARBA00022833"/>
    </source>
</evidence>
<dbReference type="PANTHER" id="PTHR14571">
    <property type="entry name" value="HISTONE-LYSINE N-METHYLTRANSFERASE SET-26-RELATED"/>
    <property type="match status" value="1"/>
</dbReference>
<protein>
    <submittedName>
        <fullName evidence="9">Microtubule-associated protein 1B isoform X1</fullName>
    </submittedName>
</protein>
<dbReference type="PANTHER" id="PTHR14571:SF9">
    <property type="entry name" value="HISTONE-LYSINE N-METHYLTRANSFERASE SET-26-RELATED"/>
    <property type="match status" value="1"/>
</dbReference>